<dbReference type="AlphaFoldDB" id="A0A239HFC1"/>
<dbReference type="InterPro" id="IPR036249">
    <property type="entry name" value="Thioredoxin-like_sf"/>
</dbReference>
<dbReference type="Pfam" id="PF03190">
    <property type="entry name" value="Thioredox_DsbH"/>
    <property type="match status" value="1"/>
</dbReference>
<keyword evidence="3" id="KW-1185">Reference proteome</keyword>
<gene>
    <name evidence="2" type="ORF">SAMN05421640_1275</name>
</gene>
<name>A0A239HFC1_EKHLU</name>
<evidence type="ECO:0000313" key="2">
    <source>
        <dbReference type="EMBL" id="SNS79841.1"/>
    </source>
</evidence>
<dbReference type="Gene3D" id="3.40.30.10">
    <property type="entry name" value="Glutaredoxin"/>
    <property type="match status" value="1"/>
</dbReference>
<dbReference type="EMBL" id="FZPD01000002">
    <property type="protein sequence ID" value="SNS79841.1"/>
    <property type="molecule type" value="Genomic_DNA"/>
</dbReference>
<evidence type="ECO:0000313" key="3">
    <source>
        <dbReference type="Proteomes" id="UP000198393"/>
    </source>
</evidence>
<accession>A0A239HFC1</accession>
<dbReference type="PANTHER" id="PTHR42899:SF1">
    <property type="entry name" value="SPERMATOGENESIS-ASSOCIATED PROTEIN 20"/>
    <property type="match status" value="1"/>
</dbReference>
<dbReference type="SUPFAM" id="SSF52833">
    <property type="entry name" value="Thioredoxin-like"/>
    <property type="match status" value="1"/>
</dbReference>
<dbReference type="InterPro" id="IPR004879">
    <property type="entry name" value="Ssp411-like_TRX"/>
</dbReference>
<dbReference type="InterPro" id="IPR008928">
    <property type="entry name" value="6-hairpin_glycosidase_sf"/>
</dbReference>
<dbReference type="GO" id="GO:0005975">
    <property type="term" value="P:carbohydrate metabolic process"/>
    <property type="evidence" value="ECO:0007669"/>
    <property type="project" value="InterPro"/>
</dbReference>
<sequence>MHEYTNDLIDSTSPYLQQHAHNPVNWQEWGEKALQQAKDEDKPILVSIGYSSCHWCHVMEKESFEDTAVAKIMNDHFINIKVDREERPDVDQVYMDAVQAMGLHGGWPLNVFLTPDQKPFYGGTYFPKQGWINLLTSINEAFENNRVKINESAEAFTQNLQAKESEKYKLEGTDHSLSTEEINTIYQTLKKKFDRVDGGIKKSPKFPMPSVWQFLATYYHQTKNEDALKHLEFTLEKIADGGIYDHVGGGFARYSTDEEWHVPHFEKMLYDNGQLLSLYANGFKLTKNPKFERTILETIEWLEREMLDESGGFYSALDADSEGEEGKFYVWSYEEIVELAGNDSKMITEYYDVQPGGNWEGKNAFRVVVDEKKLAKKYNLTKEEFLKRIKAFKQKALKEREKRIRPGLDDKIIAGWNGLTLTGLSDAYQALQDSSILSLASKNASFIKSLIRDGELKRFPNKEMEGFMEDYVAVIQGFIKYYETTLDRKYLELAKDLTQRAEEAFFDKSENLYFFASDDDANLIARKKELFDNVIPSSNSIMAWNLVHLGTHFYDDQMIEKGESILAQTKKLIIQEPEYLSNWGLLALELSGNFAEVIIVGPKAKEYTNQINQYFLPDKIISGTLTESEKTPFELKTALNGETTIYVCYNKSCKRPVTTVEDALKQMD</sequence>
<dbReference type="PANTHER" id="PTHR42899">
    <property type="entry name" value="SPERMATOGENESIS-ASSOCIATED PROTEIN 20"/>
    <property type="match status" value="1"/>
</dbReference>
<dbReference type="InterPro" id="IPR024705">
    <property type="entry name" value="Ssp411"/>
</dbReference>
<organism evidence="2 3">
    <name type="scientific">Ekhidna lutea</name>
    <dbReference type="NCBI Taxonomy" id="447679"/>
    <lineage>
        <taxon>Bacteria</taxon>
        <taxon>Pseudomonadati</taxon>
        <taxon>Bacteroidota</taxon>
        <taxon>Cytophagia</taxon>
        <taxon>Cytophagales</taxon>
        <taxon>Reichenbachiellaceae</taxon>
        <taxon>Ekhidna</taxon>
    </lineage>
</organism>
<dbReference type="SUPFAM" id="SSF48208">
    <property type="entry name" value="Six-hairpin glycosidases"/>
    <property type="match status" value="1"/>
</dbReference>
<proteinExistence type="predicted"/>
<dbReference type="Gene3D" id="1.50.10.20">
    <property type="match status" value="1"/>
</dbReference>
<reference evidence="2 3" key="1">
    <citation type="submission" date="2017-06" db="EMBL/GenBank/DDBJ databases">
        <authorList>
            <person name="Kim H.J."/>
            <person name="Triplett B.A."/>
        </authorList>
    </citation>
    <scope>NUCLEOTIDE SEQUENCE [LARGE SCALE GENOMIC DNA]</scope>
    <source>
        <strain evidence="2 3">DSM 19307</strain>
    </source>
</reference>
<evidence type="ECO:0000259" key="1">
    <source>
        <dbReference type="Pfam" id="PF03190"/>
    </source>
</evidence>
<dbReference type="OrthoDB" id="9762614at2"/>
<dbReference type="PIRSF" id="PIRSF006402">
    <property type="entry name" value="UCP006402_thioredoxin"/>
    <property type="match status" value="1"/>
</dbReference>
<dbReference type="Proteomes" id="UP000198393">
    <property type="component" value="Unassembled WGS sequence"/>
</dbReference>
<protein>
    <recommendedName>
        <fullName evidence="1">Spermatogenesis-associated protein 20-like TRX domain-containing protein</fullName>
    </recommendedName>
</protein>
<dbReference type="CDD" id="cd02955">
    <property type="entry name" value="SSP411"/>
    <property type="match status" value="1"/>
</dbReference>
<feature type="domain" description="Spermatogenesis-associated protein 20-like TRX" evidence="1">
    <location>
        <begin position="5"/>
        <end position="161"/>
    </location>
</feature>